<keyword evidence="11" id="KW-1185">Reference proteome</keyword>
<keyword evidence="6 9" id="KW-0812">Transmembrane</keyword>
<keyword evidence="8 9" id="KW-0472">Membrane</keyword>
<reference evidence="10 11" key="1">
    <citation type="submission" date="2022-06" db="EMBL/GenBank/DDBJ databases">
        <authorList>
            <person name="Xuan X."/>
        </authorList>
    </citation>
    <scope>NUCLEOTIDE SEQUENCE [LARGE SCALE GENOMIC DNA]</scope>
    <source>
        <strain evidence="10 11">2V75</strain>
    </source>
</reference>
<dbReference type="PRINTS" id="PR00702">
    <property type="entry name" value="ACRIFLAVINRP"/>
</dbReference>
<dbReference type="Gene3D" id="3.30.2090.10">
    <property type="entry name" value="Multidrug efflux transporter AcrB TolC docking domain, DN and DC subdomains"/>
    <property type="match status" value="2"/>
</dbReference>
<evidence type="ECO:0000256" key="9">
    <source>
        <dbReference type="SAM" id="Phobius"/>
    </source>
</evidence>
<comment type="subcellular location">
    <subcellularLocation>
        <location evidence="1">Cell inner membrane</location>
        <topology evidence="1">Multi-pass membrane protein</topology>
    </subcellularLocation>
</comment>
<dbReference type="InterPro" id="IPR027463">
    <property type="entry name" value="AcrB_DN_DC_subdom"/>
</dbReference>
<dbReference type="SUPFAM" id="SSF82693">
    <property type="entry name" value="Multidrug efflux transporter AcrB pore domain, PN1, PN2, PC1 and PC2 subdomains"/>
    <property type="match status" value="4"/>
</dbReference>
<evidence type="ECO:0000256" key="3">
    <source>
        <dbReference type="ARBA" id="ARBA00022448"/>
    </source>
</evidence>
<feature type="transmembrane region" description="Helical" evidence="9">
    <location>
        <begin position="940"/>
        <end position="965"/>
    </location>
</feature>
<feature type="transmembrane region" description="Helical" evidence="9">
    <location>
        <begin position="907"/>
        <end position="928"/>
    </location>
</feature>
<dbReference type="Pfam" id="PF00873">
    <property type="entry name" value="ACR_tran"/>
    <property type="match status" value="1"/>
</dbReference>
<dbReference type="InterPro" id="IPR004764">
    <property type="entry name" value="MdtF-like"/>
</dbReference>
<dbReference type="SUPFAM" id="SSF82866">
    <property type="entry name" value="Multidrug efflux transporter AcrB transmembrane domain"/>
    <property type="match status" value="2"/>
</dbReference>
<feature type="transmembrane region" description="Helical" evidence="9">
    <location>
        <begin position="355"/>
        <end position="374"/>
    </location>
</feature>
<feature type="transmembrane region" description="Helical" evidence="9">
    <location>
        <begin position="554"/>
        <end position="576"/>
    </location>
</feature>
<comment type="caution">
    <text evidence="10">The sequence shown here is derived from an EMBL/GenBank/DDBJ whole genome shotgun (WGS) entry which is preliminary data.</text>
</comment>
<sequence>MSVEKGNFFVRRPIVAMVIAIVILIAGGVSVVGLAIEQYPNLTPPVVEIRGTYVGANALNVEESVAAPIEQEMNGVDNMIYMKSTNANDGSMTIQVSFEVGTNPDMNTVLAQNRVSAASSKLPAAVTKNGVTTKKSLPNSLMLVSLTTDNPSHNNQEFLGNYALINIKDQLSRIPGIGRVDVMGASNYSMRIWIRPDRLSLLGISVPEIASAINEQNVIVPGGKFGAEPAPPGTEFTYTVRLPERFNSPEAFEEIVVRTLPDGSQVRIKDIARVELGVETYSMIPRLGINRENREPDPKAAAIVAIYQAPGSNAVELAENIISEMEVIKPSFPEGMTYDVSLDATQPITAGIRDIVITLVVALLLVILVVFLFIQDWRATLIPTLAIPVSLIGAFIFFPALGFTINVLSLLGLVLAIGIVVDDAIVVVEAVQVNIEKGMTAREATNEAMKKVSGPIVATTLVLVAVFIPVAAMAGITGILYQQFAITIVVSVLVSSVNALTLSPALCALLLKEPKPYRGLLGKFFSGFNRWMGKTTEGYMSYTRVVTGKLKRGVVFLLVLTIGAGVFGTLVPGGFIPEEDMGYLFINMQLPNAASLQRTDEIGRQVEEIVLQYPEVEYLTNATGFSLLSGAMATNNGFMFASLKNWGEREATAKEMINRLNREFAMKIKGAQVFAFGPPALPGLGSGSGFSIVLQDRGGNSPEYLAQNAAKFIEAANRRPEIGSAFTTFQSNVPQRYMDIDKEKALKLGLSLNDLYTTIGAFMGGAYVNDFTRFGRLYRTYIQAENEYRADESQIDKFFIRNKDGEMVPLSTVARVVPISGPDFTNRFNLYRSAEVTGGPAPGYTSAQAMAALEEVAGEVLPPDMGTAWNGMSYQENKASGSLGIILTFSLVFVFLILAAQYESWSLPFSILLGTPFAIFGALFFLWVARFFSLSFENNIFAQVSFVMLIGMAAKNAILIVEFANEEFKKGLSLFDAAMAAAKSRFRPILMTAFSFIIGVLPLVVASGTGAEARKVMGMALLGGMSIATLLGVFFYPMLFLLVGKIAGYEKKREALTPQTALEE</sequence>
<feature type="transmembrane region" description="Helical" evidence="9">
    <location>
        <begin position="452"/>
        <end position="472"/>
    </location>
</feature>
<dbReference type="EMBL" id="JAMXIB010000002">
    <property type="protein sequence ID" value="MCO5723923.1"/>
    <property type="molecule type" value="Genomic_DNA"/>
</dbReference>
<evidence type="ECO:0000256" key="7">
    <source>
        <dbReference type="ARBA" id="ARBA00022989"/>
    </source>
</evidence>
<keyword evidence="5" id="KW-0997">Cell inner membrane</keyword>
<feature type="transmembrane region" description="Helical" evidence="9">
    <location>
        <begin position="14"/>
        <end position="36"/>
    </location>
</feature>
<dbReference type="Gene3D" id="3.30.70.1440">
    <property type="entry name" value="Multidrug efflux transporter AcrB pore domain"/>
    <property type="match status" value="1"/>
</dbReference>
<evidence type="ECO:0000256" key="2">
    <source>
        <dbReference type="ARBA" id="ARBA00010942"/>
    </source>
</evidence>
<evidence type="ECO:0000256" key="6">
    <source>
        <dbReference type="ARBA" id="ARBA00022692"/>
    </source>
</evidence>
<proteinExistence type="inferred from homology"/>
<evidence type="ECO:0000313" key="11">
    <source>
        <dbReference type="Proteomes" id="UP001206312"/>
    </source>
</evidence>
<dbReference type="SUPFAM" id="SSF82714">
    <property type="entry name" value="Multidrug efflux transporter AcrB TolC docking domain, DN and DC subdomains"/>
    <property type="match status" value="2"/>
</dbReference>
<feature type="transmembrane region" description="Helical" evidence="9">
    <location>
        <begin position="986"/>
        <end position="1005"/>
    </location>
</feature>
<dbReference type="NCBIfam" id="TIGR00915">
    <property type="entry name" value="2A0602"/>
    <property type="match status" value="1"/>
</dbReference>
<name>A0ABT1AX50_9FLAO</name>
<dbReference type="Gene3D" id="3.30.70.1320">
    <property type="entry name" value="Multidrug efflux transporter AcrB pore domain like"/>
    <property type="match status" value="1"/>
</dbReference>
<feature type="transmembrane region" description="Helical" evidence="9">
    <location>
        <begin position="1017"/>
        <end position="1043"/>
    </location>
</feature>
<keyword evidence="3" id="KW-0813">Transport</keyword>
<keyword evidence="4" id="KW-1003">Cell membrane</keyword>
<gene>
    <name evidence="10" type="ORF">NG653_03580</name>
</gene>
<feature type="transmembrane region" description="Helical" evidence="9">
    <location>
        <begin position="381"/>
        <end position="401"/>
    </location>
</feature>
<protein>
    <submittedName>
        <fullName evidence="10">Efflux RND transporter permease subunit</fullName>
    </submittedName>
</protein>
<feature type="transmembrane region" description="Helical" evidence="9">
    <location>
        <begin position="881"/>
        <end position="900"/>
    </location>
</feature>
<dbReference type="InterPro" id="IPR001036">
    <property type="entry name" value="Acrflvin-R"/>
</dbReference>
<feature type="transmembrane region" description="Helical" evidence="9">
    <location>
        <begin position="484"/>
        <end position="511"/>
    </location>
</feature>
<dbReference type="Gene3D" id="1.20.1640.10">
    <property type="entry name" value="Multidrug efflux transporter AcrB transmembrane domain"/>
    <property type="match status" value="2"/>
</dbReference>
<feature type="transmembrane region" description="Helical" evidence="9">
    <location>
        <begin position="407"/>
        <end position="431"/>
    </location>
</feature>
<dbReference type="PANTHER" id="PTHR32063">
    <property type="match status" value="1"/>
</dbReference>
<evidence type="ECO:0000256" key="4">
    <source>
        <dbReference type="ARBA" id="ARBA00022475"/>
    </source>
</evidence>
<comment type="similarity">
    <text evidence="2">Belongs to the resistance-nodulation-cell division (RND) (TC 2.A.6) family.</text>
</comment>
<accession>A0ABT1AX50</accession>
<evidence type="ECO:0000256" key="5">
    <source>
        <dbReference type="ARBA" id="ARBA00022519"/>
    </source>
</evidence>
<keyword evidence="7 9" id="KW-1133">Transmembrane helix</keyword>
<organism evidence="10 11">
    <name type="scientific">Robiginitalea marina</name>
    <dbReference type="NCBI Taxonomy" id="2954105"/>
    <lineage>
        <taxon>Bacteria</taxon>
        <taxon>Pseudomonadati</taxon>
        <taxon>Bacteroidota</taxon>
        <taxon>Flavobacteriia</taxon>
        <taxon>Flavobacteriales</taxon>
        <taxon>Flavobacteriaceae</taxon>
        <taxon>Robiginitalea</taxon>
    </lineage>
</organism>
<evidence type="ECO:0000313" key="10">
    <source>
        <dbReference type="EMBL" id="MCO5723923.1"/>
    </source>
</evidence>
<dbReference type="Gene3D" id="3.30.70.1430">
    <property type="entry name" value="Multidrug efflux transporter AcrB pore domain"/>
    <property type="match status" value="2"/>
</dbReference>
<dbReference type="RefSeq" id="WP_252740297.1">
    <property type="nucleotide sequence ID" value="NZ_JAMXIB010000002.1"/>
</dbReference>
<dbReference type="PANTHER" id="PTHR32063:SF24">
    <property type="entry name" value="CATION EFFLUX SYSTEM (ACRB_ACRD_ACRF FAMILY)"/>
    <property type="match status" value="1"/>
</dbReference>
<evidence type="ECO:0000256" key="8">
    <source>
        <dbReference type="ARBA" id="ARBA00023136"/>
    </source>
</evidence>
<evidence type="ECO:0000256" key="1">
    <source>
        <dbReference type="ARBA" id="ARBA00004429"/>
    </source>
</evidence>
<dbReference type="Proteomes" id="UP001206312">
    <property type="component" value="Unassembled WGS sequence"/>
</dbReference>